<evidence type="ECO:0000313" key="17">
    <source>
        <dbReference type="EMBL" id="KAK8380359.1"/>
    </source>
</evidence>
<dbReference type="EMBL" id="JARAKH010000042">
    <property type="protein sequence ID" value="KAK8380359.1"/>
    <property type="molecule type" value="Genomic_DNA"/>
</dbReference>
<evidence type="ECO:0000256" key="6">
    <source>
        <dbReference type="ARBA" id="ARBA00022958"/>
    </source>
</evidence>
<feature type="region of interest" description="Disordered" evidence="13">
    <location>
        <begin position="74"/>
        <end position="104"/>
    </location>
</feature>
<keyword evidence="3 12" id="KW-0633">Potassium transport</keyword>
<evidence type="ECO:0000313" key="18">
    <source>
        <dbReference type="Proteomes" id="UP001487740"/>
    </source>
</evidence>
<dbReference type="GO" id="GO:1990573">
    <property type="term" value="P:potassium ion import across plasma membrane"/>
    <property type="evidence" value="ECO:0007669"/>
    <property type="project" value="TreeGrafter"/>
</dbReference>
<feature type="compositionally biased region" description="Low complexity" evidence="13">
    <location>
        <begin position="26"/>
        <end position="39"/>
    </location>
</feature>
<feature type="compositionally biased region" description="Low complexity" evidence="13">
    <location>
        <begin position="556"/>
        <end position="575"/>
    </location>
</feature>
<feature type="domain" description="Potassium channel inwardly rectifying transmembrane" evidence="15">
    <location>
        <begin position="187"/>
        <end position="333"/>
    </location>
</feature>
<feature type="compositionally biased region" description="Low complexity" evidence="13">
    <location>
        <begin position="526"/>
        <end position="536"/>
    </location>
</feature>
<dbReference type="AlphaFoldDB" id="A0AAW0SY53"/>
<evidence type="ECO:0000256" key="4">
    <source>
        <dbReference type="ARBA" id="ARBA00022692"/>
    </source>
</evidence>
<dbReference type="GO" id="GO:0005886">
    <property type="term" value="C:plasma membrane"/>
    <property type="evidence" value="ECO:0007669"/>
    <property type="project" value="TreeGrafter"/>
</dbReference>
<comment type="similarity">
    <text evidence="12">Belongs to the inward rectifier-type potassium channel (TC 1.A.2.1) family.</text>
</comment>
<evidence type="ECO:0000256" key="2">
    <source>
        <dbReference type="ARBA" id="ARBA00022448"/>
    </source>
</evidence>
<dbReference type="Proteomes" id="UP001487740">
    <property type="component" value="Unassembled WGS sequence"/>
</dbReference>
<evidence type="ECO:0000256" key="12">
    <source>
        <dbReference type="RuleBase" id="RU003822"/>
    </source>
</evidence>
<dbReference type="PRINTS" id="PR01320">
    <property type="entry name" value="KIRCHANNEL"/>
</dbReference>
<dbReference type="GO" id="GO:0034702">
    <property type="term" value="C:monoatomic ion channel complex"/>
    <property type="evidence" value="ECO:0007669"/>
    <property type="project" value="UniProtKB-KW"/>
</dbReference>
<dbReference type="FunFam" id="2.60.40.1400:FF:000001">
    <property type="entry name" value="G protein-activated inward rectifier potassium channel 2"/>
    <property type="match status" value="1"/>
</dbReference>
<evidence type="ECO:0000256" key="1">
    <source>
        <dbReference type="ARBA" id="ARBA00004141"/>
    </source>
</evidence>
<dbReference type="PANTHER" id="PTHR11767">
    <property type="entry name" value="INWARD RECTIFIER POTASSIUM CHANNEL"/>
    <property type="match status" value="1"/>
</dbReference>
<dbReference type="Pfam" id="PF01007">
    <property type="entry name" value="IRK"/>
    <property type="match status" value="1"/>
</dbReference>
<keyword evidence="7 14" id="KW-1133">Transmembrane helix</keyword>
<evidence type="ECO:0000256" key="11">
    <source>
        <dbReference type="ARBA" id="ARBA00034430"/>
    </source>
</evidence>
<evidence type="ECO:0000256" key="5">
    <source>
        <dbReference type="ARBA" id="ARBA00022882"/>
    </source>
</evidence>
<evidence type="ECO:0000256" key="10">
    <source>
        <dbReference type="ARBA" id="ARBA00023303"/>
    </source>
</evidence>
<feature type="region of interest" description="Disordered" evidence="13">
    <location>
        <begin position="512"/>
        <end position="578"/>
    </location>
</feature>
<dbReference type="InterPro" id="IPR013518">
    <property type="entry name" value="K_chnl_inward-rec_Kir_cyto"/>
</dbReference>
<comment type="subcellular location">
    <subcellularLocation>
        <location evidence="1 12">Membrane</location>
        <topology evidence="1 12">Multi-pass membrane protein</topology>
    </subcellularLocation>
</comment>
<keyword evidence="5 12" id="KW-0851">Voltage-gated channel</keyword>
<evidence type="ECO:0000256" key="3">
    <source>
        <dbReference type="ARBA" id="ARBA00022538"/>
    </source>
</evidence>
<dbReference type="GO" id="GO:0005242">
    <property type="term" value="F:inward rectifier potassium channel activity"/>
    <property type="evidence" value="ECO:0007669"/>
    <property type="project" value="InterPro"/>
</dbReference>
<feature type="transmembrane region" description="Helical" evidence="14">
    <location>
        <begin position="222"/>
        <end position="245"/>
    </location>
</feature>
<feature type="domain" description="Inward rectifier potassium channel C-terminal" evidence="16">
    <location>
        <begin position="340"/>
        <end position="511"/>
    </location>
</feature>
<feature type="compositionally biased region" description="Polar residues" evidence="13">
    <location>
        <begin position="15"/>
        <end position="25"/>
    </location>
</feature>
<keyword evidence="4 12" id="KW-0812">Transmembrane</keyword>
<accession>A0AAW0SY53</accession>
<dbReference type="GO" id="GO:0034765">
    <property type="term" value="P:regulation of monoatomic ion transmembrane transport"/>
    <property type="evidence" value="ECO:0007669"/>
    <property type="project" value="TreeGrafter"/>
</dbReference>
<sequence>MVTPLPPPHPNLHPSTQANHPSTNIPSIPHPSLIHPSTPTSSPHLHYYLPLLTPTHSRPISLYAMPFVTVQTAHTTPDYPTPTPDLSTPPPPHPPPAPPSPPPPHWAVTGVVSVEALRGASWGMAGPWLVGRIQQALRRRRLRKTFTPMRNPRMQDSSFLSGLPYQFMIDLYRHTRISSKKMRKRVVQKNGECNVSPSNVAKRRRRYLQDIFTTLVDIQWRWTLLVFAMSFISSWLLFALVWWIIAYMHGDLLPHHLPDQQAASNWTPCVMSIFSFTSCFLFSVETQHTIGYGSRHTTEKCPEAIFVMCIQSITGVMIQAFMVGIVFAKLSRPKKRTQTLMFSRNACLCLRDGEMCMLFRVGDMRKSHIIEAHVRAQLIRKRVTLEGEVLPFFQYELDVGYDIGEDRIFFIWPMTIIHKINENSPLFDLSAHDLLREKFEIVVILEGVIESTGMTTQARSSYLPNEILWGYRFEPLVTFNKELGEYAVDYSLFNNVYQVNTPLYSARELARLNSQESTPEREGENSRSSSRQQQIGQKEEEGDDEDDQESSIIPVTPLTPATPMSPLTPMTPTSASGTGSCALDMHCASAACEDTNATQPLLQDHNHV</sequence>
<feature type="region of interest" description="Disordered" evidence="13">
    <location>
        <begin position="1"/>
        <end position="39"/>
    </location>
</feature>
<dbReference type="InterPro" id="IPR016449">
    <property type="entry name" value="K_chnl_inward-rec_Kir"/>
</dbReference>
<reference evidence="17 18" key="1">
    <citation type="submission" date="2023-03" db="EMBL/GenBank/DDBJ databases">
        <title>High-quality genome of Scylla paramamosain provides insights in environmental adaptation.</title>
        <authorList>
            <person name="Zhang L."/>
        </authorList>
    </citation>
    <scope>NUCLEOTIDE SEQUENCE [LARGE SCALE GENOMIC DNA]</scope>
    <source>
        <strain evidence="17">LZ_2023a</strain>
        <tissue evidence="17">Muscle</tissue>
    </source>
</reference>
<dbReference type="FunFam" id="1.10.287.70:FF:000078">
    <property type="entry name" value="Putative Inward rectifier potassium channel"/>
    <property type="match status" value="1"/>
</dbReference>
<name>A0AAW0SY53_SCYPA</name>
<keyword evidence="2 12" id="KW-0813">Transport</keyword>
<dbReference type="Gene3D" id="2.60.40.1400">
    <property type="entry name" value="G protein-activated inward rectifier potassium channel 1"/>
    <property type="match status" value="1"/>
</dbReference>
<keyword evidence="8 12" id="KW-0406">Ion transport</keyword>
<protein>
    <submittedName>
        <fullName evidence="17">Uncharacterized protein</fullName>
    </submittedName>
</protein>
<proteinExistence type="inferred from homology"/>
<dbReference type="Pfam" id="PF17655">
    <property type="entry name" value="IRK_C"/>
    <property type="match status" value="1"/>
</dbReference>
<keyword evidence="18" id="KW-1185">Reference proteome</keyword>
<dbReference type="InterPro" id="IPR041647">
    <property type="entry name" value="IRK_C"/>
</dbReference>
<keyword evidence="6 12" id="KW-0630">Potassium</keyword>
<keyword evidence="10 12" id="KW-0407">Ion channel</keyword>
<dbReference type="InterPro" id="IPR014756">
    <property type="entry name" value="Ig_E-set"/>
</dbReference>
<gene>
    <name evidence="17" type="ORF">O3P69_016752</name>
</gene>
<feature type="compositionally biased region" description="Acidic residues" evidence="13">
    <location>
        <begin position="540"/>
        <end position="549"/>
    </location>
</feature>
<dbReference type="Gene3D" id="1.10.287.70">
    <property type="match status" value="1"/>
</dbReference>
<dbReference type="PANTHER" id="PTHR11767:SF102">
    <property type="entry name" value="INWARDLY RECTIFYING POTASSIUM CHANNEL 1, ISOFORM F"/>
    <property type="match status" value="1"/>
</dbReference>
<evidence type="ECO:0000256" key="14">
    <source>
        <dbReference type="SAM" id="Phobius"/>
    </source>
</evidence>
<dbReference type="SUPFAM" id="SSF81324">
    <property type="entry name" value="Voltage-gated potassium channels"/>
    <property type="match status" value="1"/>
</dbReference>
<feature type="compositionally biased region" description="Pro residues" evidence="13">
    <location>
        <begin position="1"/>
        <end position="11"/>
    </location>
</feature>
<dbReference type="SUPFAM" id="SSF81296">
    <property type="entry name" value="E set domains"/>
    <property type="match status" value="1"/>
</dbReference>
<evidence type="ECO:0000259" key="16">
    <source>
        <dbReference type="Pfam" id="PF17655"/>
    </source>
</evidence>
<evidence type="ECO:0000259" key="15">
    <source>
        <dbReference type="Pfam" id="PF01007"/>
    </source>
</evidence>
<evidence type="ECO:0000256" key="9">
    <source>
        <dbReference type="ARBA" id="ARBA00023136"/>
    </source>
</evidence>
<feature type="transmembrane region" description="Helical" evidence="14">
    <location>
        <begin position="265"/>
        <end position="284"/>
    </location>
</feature>
<comment type="caution">
    <text evidence="17">The sequence shown here is derived from an EMBL/GenBank/DDBJ whole genome shotgun (WGS) entry which is preliminary data.</text>
</comment>
<evidence type="ECO:0000256" key="8">
    <source>
        <dbReference type="ARBA" id="ARBA00023065"/>
    </source>
</evidence>
<feature type="compositionally biased region" description="Pro residues" evidence="13">
    <location>
        <begin position="79"/>
        <end position="104"/>
    </location>
</feature>
<feature type="transmembrane region" description="Helical" evidence="14">
    <location>
        <begin position="305"/>
        <end position="328"/>
    </location>
</feature>
<dbReference type="InterPro" id="IPR040445">
    <property type="entry name" value="Kir_TM"/>
</dbReference>
<evidence type="ECO:0000256" key="7">
    <source>
        <dbReference type="ARBA" id="ARBA00022989"/>
    </source>
</evidence>
<evidence type="ECO:0000256" key="13">
    <source>
        <dbReference type="SAM" id="MobiDB-lite"/>
    </source>
</evidence>
<comment type="catalytic activity">
    <reaction evidence="11">
        <text>K(+)(in) = K(+)(out)</text>
        <dbReference type="Rhea" id="RHEA:29463"/>
        <dbReference type="ChEBI" id="CHEBI:29103"/>
    </reaction>
</comment>
<organism evidence="17 18">
    <name type="scientific">Scylla paramamosain</name>
    <name type="common">Mud crab</name>
    <dbReference type="NCBI Taxonomy" id="85552"/>
    <lineage>
        <taxon>Eukaryota</taxon>
        <taxon>Metazoa</taxon>
        <taxon>Ecdysozoa</taxon>
        <taxon>Arthropoda</taxon>
        <taxon>Crustacea</taxon>
        <taxon>Multicrustacea</taxon>
        <taxon>Malacostraca</taxon>
        <taxon>Eumalacostraca</taxon>
        <taxon>Eucarida</taxon>
        <taxon>Decapoda</taxon>
        <taxon>Pleocyemata</taxon>
        <taxon>Brachyura</taxon>
        <taxon>Eubrachyura</taxon>
        <taxon>Portunoidea</taxon>
        <taxon>Portunidae</taxon>
        <taxon>Portuninae</taxon>
        <taxon>Scylla</taxon>
    </lineage>
</organism>
<keyword evidence="9 14" id="KW-0472">Membrane</keyword>